<evidence type="ECO:0000259" key="1">
    <source>
        <dbReference type="Pfam" id="PF18511"/>
    </source>
</evidence>
<dbReference type="InterPro" id="IPR029009">
    <property type="entry name" value="ASB_dom_sf"/>
</dbReference>
<dbReference type="OrthoDB" id="550575at2759"/>
<dbReference type="SMART" id="SM00367">
    <property type="entry name" value="LRR_CC"/>
    <property type="match status" value="5"/>
</dbReference>
<comment type="caution">
    <text evidence="2">The sequence shown here is derived from an EMBL/GenBank/DDBJ whole genome shotgun (WGS) entry which is preliminary data.</text>
</comment>
<feature type="domain" description="COI1 F-box" evidence="1">
    <location>
        <begin position="3"/>
        <end position="41"/>
    </location>
</feature>
<dbReference type="STRING" id="35608.A0A2U1NX33"/>
<dbReference type="InterPro" id="IPR041567">
    <property type="entry name" value="COI1_F-box"/>
</dbReference>
<proteinExistence type="predicted"/>
<protein>
    <recommendedName>
        <fullName evidence="1">COI1 F-box domain-containing protein</fullName>
    </recommendedName>
</protein>
<dbReference type="Gene3D" id="1.20.1280.50">
    <property type="match status" value="1"/>
</dbReference>
<dbReference type="PANTHER" id="PTHR13318">
    <property type="entry name" value="PARTNER OF PAIRED, ISOFORM B-RELATED"/>
    <property type="match status" value="1"/>
</dbReference>
<gene>
    <name evidence="2" type="ORF">CTI12_AA218830</name>
</gene>
<reference evidence="2 3" key="1">
    <citation type="journal article" date="2018" name="Mol. Plant">
        <title>The genome of Artemisia annua provides insight into the evolution of Asteraceae family and artemisinin biosynthesis.</title>
        <authorList>
            <person name="Shen Q."/>
            <person name="Zhang L."/>
            <person name="Liao Z."/>
            <person name="Wang S."/>
            <person name="Yan T."/>
            <person name="Shi P."/>
            <person name="Liu M."/>
            <person name="Fu X."/>
            <person name="Pan Q."/>
            <person name="Wang Y."/>
            <person name="Lv Z."/>
            <person name="Lu X."/>
            <person name="Zhang F."/>
            <person name="Jiang W."/>
            <person name="Ma Y."/>
            <person name="Chen M."/>
            <person name="Hao X."/>
            <person name="Li L."/>
            <person name="Tang Y."/>
            <person name="Lv G."/>
            <person name="Zhou Y."/>
            <person name="Sun X."/>
            <person name="Brodelius P.E."/>
            <person name="Rose J.K.C."/>
            <person name="Tang K."/>
        </authorList>
    </citation>
    <scope>NUCLEOTIDE SEQUENCE [LARGE SCALE GENOMIC DNA]</scope>
    <source>
        <strain evidence="3">cv. Huhao1</strain>
        <tissue evidence="2">Leaf</tissue>
    </source>
</reference>
<evidence type="ECO:0000313" key="2">
    <source>
        <dbReference type="EMBL" id="PWA78048.1"/>
    </source>
</evidence>
<evidence type="ECO:0000313" key="3">
    <source>
        <dbReference type="Proteomes" id="UP000245207"/>
    </source>
</evidence>
<organism evidence="2 3">
    <name type="scientific">Artemisia annua</name>
    <name type="common">Sweet wormwood</name>
    <dbReference type="NCBI Taxonomy" id="35608"/>
    <lineage>
        <taxon>Eukaryota</taxon>
        <taxon>Viridiplantae</taxon>
        <taxon>Streptophyta</taxon>
        <taxon>Embryophyta</taxon>
        <taxon>Tracheophyta</taxon>
        <taxon>Spermatophyta</taxon>
        <taxon>Magnoliopsida</taxon>
        <taxon>eudicotyledons</taxon>
        <taxon>Gunneridae</taxon>
        <taxon>Pentapetalae</taxon>
        <taxon>asterids</taxon>
        <taxon>campanulids</taxon>
        <taxon>Asterales</taxon>
        <taxon>Asteraceae</taxon>
        <taxon>Asteroideae</taxon>
        <taxon>Anthemideae</taxon>
        <taxon>Artemisiinae</taxon>
        <taxon>Artemisia</taxon>
    </lineage>
</organism>
<dbReference type="SUPFAM" id="SSF52047">
    <property type="entry name" value="RNI-like"/>
    <property type="match status" value="1"/>
</dbReference>
<dbReference type="Gene3D" id="3.30.1330.90">
    <property type="entry name" value="D-3-phosphoglycerate dehydrogenase, domain 3"/>
    <property type="match status" value="1"/>
</dbReference>
<dbReference type="Proteomes" id="UP000245207">
    <property type="component" value="Unassembled WGS sequence"/>
</dbReference>
<keyword evidence="3" id="KW-1185">Reference proteome</keyword>
<dbReference type="Pfam" id="PF18511">
    <property type="entry name" value="F-box_5"/>
    <property type="match status" value="1"/>
</dbReference>
<sequence>MASIDTVFNCVIPYIQNGDDRNSVSLVCRKWYKIDCLTRKQVTVHEPYAPTPSRLFKRFPFIESLTLKGQKSSNRVDVTRWIREISVKFKCLKSLRIRFFVIRDSDLELLAEKRGKDLRSLKLYECGGFTENGLMCVAKYCSELKELCLDELQLVVGDEVEERGKWLRVLALRKTAIEKFSFYNRYNAVNTPFGQEDVAFLVEKCRESLVSLRVRICGIDAVGAAIRDAVKLQEFFGAFFNKDDEYNGFTFPLTIHRLGLSDLPQGLVPFDISLLNQLRELELRSKNMREDCQCFFLQRCPNLEVLHMEDGCADTGLRLISQFCKKLRKLTVRSGTHVGLIAVAQGCPNLEYLDALLTDISNEALECIGSSLKNLRVFCTFVAQNEDKSDLPLDNGIRAMLMGCTKLERLSIHCVDASHVTDVGLGFIGKYGVNLRFLSLTAIGESDEGLSELSKGCPKLRKLEMKYCPFSDEAVINFGFNIHSLRYIWVDSGKDIPLGLTRLNLDWTAQLLAQLKPYVRLAQRLDRLAEEFVAGGTGLKSVKVTCSSIRELGYNNTQLLRSMVAKGIRLSEEQVILYESSKKQAIEVQIADVESRFKGAISESGDIKVEGTLKNGVSHLTKVGALEVDVSLEGNINMVISRVLEQCFVRLW</sequence>
<dbReference type="InterPro" id="IPR032675">
    <property type="entry name" value="LRR_dom_sf"/>
</dbReference>
<dbReference type="GO" id="GO:0031146">
    <property type="term" value="P:SCF-dependent proteasomal ubiquitin-dependent protein catabolic process"/>
    <property type="evidence" value="ECO:0007669"/>
    <property type="project" value="TreeGrafter"/>
</dbReference>
<name>A0A2U1NX33_ARTAN</name>
<dbReference type="Gene3D" id="3.80.10.10">
    <property type="entry name" value="Ribonuclease Inhibitor"/>
    <property type="match status" value="1"/>
</dbReference>
<dbReference type="GO" id="GO:0019005">
    <property type="term" value="C:SCF ubiquitin ligase complex"/>
    <property type="evidence" value="ECO:0007669"/>
    <property type="project" value="TreeGrafter"/>
</dbReference>
<dbReference type="EMBL" id="PKPP01002044">
    <property type="protein sequence ID" value="PWA78048.1"/>
    <property type="molecule type" value="Genomic_DNA"/>
</dbReference>
<dbReference type="InterPro" id="IPR006553">
    <property type="entry name" value="Leu-rich_rpt_Cys-con_subtyp"/>
</dbReference>
<accession>A0A2U1NX33</accession>
<dbReference type="AlphaFoldDB" id="A0A2U1NX33"/>